<dbReference type="Proteomes" id="UP001583186">
    <property type="component" value="Unassembled WGS sequence"/>
</dbReference>
<accession>A0ABR3ZAZ6</accession>
<evidence type="ECO:0000256" key="3">
    <source>
        <dbReference type="ARBA" id="ARBA00022692"/>
    </source>
</evidence>
<keyword evidence="2" id="KW-0813">Transport</keyword>
<gene>
    <name evidence="8" type="ORF">Sste5346_003693</name>
</gene>
<dbReference type="PROSITE" id="PS50850">
    <property type="entry name" value="MFS"/>
    <property type="match status" value="1"/>
</dbReference>
<feature type="transmembrane region" description="Helical" evidence="6">
    <location>
        <begin position="159"/>
        <end position="180"/>
    </location>
</feature>
<feature type="transmembrane region" description="Helical" evidence="6">
    <location>
        <begin position="222"/>
        <end position="243"/>
    </location>
</feature>
<organism evidence="8 9">
    <name type="scientific">Sporothrix stenoceras</name>
    <dbReference type="NCBI Taxonomy" id="5173"/>
    <lineage>
        <taxon>Eukaryota</taxon>
        <taxon>Fungi</taxon>
        <taxon>Dikarya</taxon>
        <taxon>Ascomycota</taxon>
        <taxon>Pezizomycotina</taxon>
        <taxon>Sordariomycetes</taxon>
        <taxon>Sordariomycetidae</taxon>
        <taxon>Ophiostomatales</taxon>
        <taxon>Ophiostomataceae</taxon>
        <taxon>Sporothrix</taxon>
    </lineage>
</organism>
<sequence length="363" mass="40905">MAEPKTQQAEAQIERLERLNTEGFPDKHATMDDEIREYVGGAEAVEVDPATSTRLRRMIDKRVLVVMLGTYFLQSLDKNALSFTAIMGIRTDAHLVGQDYAWLHTVIYFGILAAEFPTVLIVQKVPIAKYLAANIFLWGLTVTMTCFGFNFTVLTALRILLGLFEAVSQPTFLLLSSMWYTRSEQAVIVACWYGMNGVQGICGGLIAYGISHIHSTVLKSWQVLYIILGSITCVWAIFVSWWMPDSPMRAKCWAKEDRLLMIERVRANQTGIQNRKLKRSHVMEAIKDPQVWCYVFIQVIIQIPTGGLGSFSTIIISNFGFTTLQTELLSMVNGVIQCIILLGAGWLVRRYSRAVIFQLVRSS</sequence>
<dbReference type="Pfam" id="PF07690">
    <property type="entry name" value="MFS_1"/>
    <property type="match status" value="1"/>
</dbReference>
<keyword evidence="5 6" id="KW-0472">Membrane</keyword>
<evidence type="ECO:0000256" key="2">
    <source>
        <dbReference type="ARBA" id="ARBA00022448"/>
    </source>
</evidence>
<evidence type="ECO:0000313" key="8">
    <source>
        <dbReference type="EMBL" id="KAL1897841.1"/>
    </source>
</evidence>
<dbReference type="InterPro" id="IPR020846">
    <property type="entry name" value="MFS_dom"/>
</dbReference>
<name>A0ABR3ZAZ6_9PEZI</name>
<evidence type="ECO:0000256" key="6">
    <source>
        <dbReference type="SAM" id="Phobius"/>
    </source>
</evidence>
<evidence type="ECO:0000256" key="1">
    <source>
        <dbReference type="ARBA" id="ARBA00004141"/>
    </source>
</evidence>
<comment type="subcellular location">
    <subcellularLocation>
        <location evidence="1">Membrane</location>
        <topology evidence="1">Multi-pass membrane protein</topology>
    </subcellularLocation>
</comment>
<keyword evidence="3 6" id="KW-0812">Transmembrane</keyword>
<dbReference type="InterPro" id="IPR011701">
    <property type="entry name" value="MFS"/>
</dbReference>
<keyword evidence="4 6" id="KW-1133">Transmembrane helix</keyword>
<reference evidence="8 9" key="1">
    <citation type="journal article" date="2024" name="IMA Fungus">
        <title>IMA Genome - F19 : A genome assembly and annotation guide to empower mycologists, including annotated draft genome sequences of Ceratocystis pirilliformis, Diaporthe australafricana, Fusarium ophioides, Paecilomyces lecythidis, and Sporothrix stenoceras.</title>
        <authorList>
            <person name="Aylward J."/>
            <person name="Wilson A.M."/>
            <person name="Visagie C.M."/>
            <person name="Spraker J."/>
            <person name="Barnes I."/>
            <person name="Buitendag C."/>
            <person name="Ceriani C."/>
            <person name="Del Mar Angel L."/>
            <person name="du Plessis D."/>
            <person name="Fuchs T."/>
            <person name="Gasser K."/>
            <person name="Kramer D."/>
            <person name="Li W."/>
            <person name="Munsamy K."/>
            <person name="Piso A."/>
            <person name="Price J.L."/>
            <person name="Sonnekus B."/>
            <person name="Thomas C."/>
            <person name="van der Nest A."/>
            <person name="van Dijk A."/>
            <person name="van Heerden A."/>
            <person name="van Vuuren N."/>
            <person name="Yilmaz N."/>
            <person name="Duong T.A."/>
            <person name="van der Merwe N.A."/>
            <person name="Wingfield M.J."/>
            <person name="Wingfield B.D."/>
        </authorList>
    </citation>
    <scope>NUCLEOTIDE SEQUENCE [LARGE SCALE GENOMIC DNA]</scope>
    <source>
        <strain evidence="8 9">CMW 5346</strain>
    </source>
</reference>
<dbReference type="PANTHER" id="PTHR43791:SF63">
    <property type="entry name" value="HIGH AFFINITY CYSTEINE TRANSPORTER"/>
    <property type="match status" value="1"/>
</dbReference>
<feature type="domain" description="Major facilitator superfamily (MFS) profile" evidence="7">
    <location>
        <begin position="63"/>
        <end position="363"/>
    </location>
</feature>
<dbReference type="EMBL" id="JAWCUI010000017">
    <property type="protein sequence ID" value="KAL1897841.1"/>
    <property type="molecule type" value="Genomic_DNA"/>
</dbReference>
<feature type="transmembrane region" description="Helical" evidence="6">
    <location>
        <begin position="101"/>
        <end position="122"/>
    </location>
</feature>
<dbReference type="SUPFAM" id="SSF103473">
    <property type="entry name" value="MFS general substrate transporter"/>
    <property type="match status" value="1"/>
</dbReference>
<protein>
    <recommendedName>
        <fullName evidence="7">Major facilitator superfamily (MFS) profile domain-containing protein</fullName>
    </recommendedName>
</protein>
<keyword evidence="9" id="KW-1185">Reference proteome</keyword>
<comment type="caution">
    <text evidence="8">The sequence shown here is derived from an EMBL/GenBank/DDBJ whole genome shotgun (WGS) entry which is preliminary data.</text>
</comment>
<feature type="transmembrane region" description="Helical" evidence="6">
    <location>
        <begin position="134"/>
        <end position="153"/>
    </location>
</feature>
<feature type="transmembrane region" description="Helical" evidence="6">
    <location>
        <begin position="63"/>
        <end position="89"/>
    </location>
</feature>
<dbReference type="Gene3D" id="1.20.1250.20">
    <property type="entry name" value="MFS general substrate transporter like domains"/>
    <property type="match status" value="1"/>
</dbReference>
<dbReference type="PANTHER" id="PTHR43791">
    <property type="entry name" value="PERMEASE-RELATED"/>
    <property type="match status" value="1"/>
</dbReference>
<evidence type="ECO:0000259" key="7">
    <source>
        <dbReference type="PROSITE" id="PS50850"/>
    </source>
</evidence>
<feature type="transmembrane region" description="Helical" evidence="6">
    <location>
        <begin position="187"/>
        <end position="210"/>
    </location>
</feature>
<proteinExistence type="predicted"/>
<evidence type="ECO:0000256" key="4">
    <source>
        <dbReference type="ARBA" id="ARBA00022989"/>
    </source>
</evidence>
<evidence type="ECO:0000313" key="9">
    <source>
        <dbReference type="Proteomes" id="UP001583186"/>
    </source>
</evidence>
<dbReference type="InterPro" id="IPR036259">
    <property type="entry name" value="MFS_trans_sf"/>
</dbReference>
<evidence type="ECO:0000256" key="5">
    <source>
        <dbReference type="ARBA" id="ARBA00023136"/>
    </source>
</evidence>
<feature type="transmembrane region" description="Helical" evidence="6">
    <location>
        <begin position="291"/>
        <end position="316"/>
    </location>
</feature>
<feature type="transmembrane region" description="Helical" evidence="6">
    <location>
        <begin position="328"/>
        <end position="348"/>
    </location>
</feature>